<reference evidence="1" key="2">
    <citation type="submission" date="2021-04" db="EMBL/GenBank/DDBJ databases">
        <authorList>
            <person name="Gilroy R."/>
        </authorList>
    </citation>
    <scope>NUCLEOTIDE SEQUENCE</scope>
    <source>
        <strain evidence="1">CHK191-13928</strain>
    </source>
</reference>
<evidence type="ECO:0000313" key="2">
    <source>
        <dbReference type="Proteomes" id="UP000886721"/>
    </source>
</evidence>
<sequence>MDQRRTYARDLYEKEVLLKAAYAFTDRAYIHLDVSKDDYLVEITPKNGNENEQIFAEFENELIAQEMRRIVAEKTKNIREMIVARALSSTIIDLKEEDMDEEEDSFEADLILTNWYEQDGK</sequence>
<gene>
    <name evidence="1" type="primary">hxsD</name>
    <name evidence="1" type="ORF">H9735_00175</name>
</gene>
<evidence type="ECO:0000313" key="1">
    <source>
        <dbReference type="EMBL" id="HIX66522.1"/>
    </source>
</evidence>
<dbReference type="AlphaFoldDB" id="A0A9D2B8T9"/>
<dbReference type="Proteomes" id="UP000886721">
    <property type="component" value="Unassembled WGS sequence"/>
</dbReference>
<name>A0A9D2B8T9_9FIRM</name>
<dbReference type="EMBL" id="DXEM01000001">
    <property type="protein sequence ID" value="HIX66522.1"/>
    <property type="molecule type" value="Genomic_DNA"/>
</dbReference>
<proteinExistence type="predicted"/>
<dbReference type="InterPro" id="IPR023974">
    <property type="entry name" value="HxsD"/>
</dbReference>
<accession>A0A9D2B8T9</accession>
<organism evidence="1 2">
    <name type="scientific">Candidatus Anaerostipes excrementavium</name>
    <dbReference type="NCBI Taxonomy" id="2838463"/>
    <lineage>
        <taxon>Bacteria</taxon>
        <taxon>Bacillati</taxon>
        <taxon>Bacillota</taxon>
        <taxon>Clostridia</taxon>
        <taxon>Lachnospirales</taxon>
        <taxon>Lachnospiraceae</taxon>
        <taxon>Anaerostipes</taxon>
    </lineage>
</organism>
<reference evidence="1" key="1">
    <citation type="journal article" date="2021" name="PeerJ">
        <title>Extensive microbial diversity within the chicken gut microbiome revealed by metagenomics and culture.</title>
        <authorList>
            <person name="Gilroy R."/>
            <person name="Ravi A."/>
            <person name="Getino M."/>
            <person name="Pursley I."/>
            <person name="Horton D.L."/>
            <person name="Alikhan N.F."/>
            <person name="Baker D."/>
            <person name="Gharbi K."/>
            <person name="Hall N."/>
            <person name="Watson M."/>
            <person name="Adriaenssens E.M."/>
            <person name="Foster-Nyarko E."/>
            <person name="Jarju S."/>
            <person name="Secka A."/>
            <person name="Antonio M."/>
            <person name="Oren A."/>
            <person name="Chaudhuri R.R."/>
            <person name="La Ragione R."/>
            <person name="Hildebrand F."/>
            <person name="Pallen M.J."/>
        </authorList>
    </citation>
    <scope>NUCLEOTIDE SEQUENCE</scope>
    <source>
        <strain evidence="1">CHK191-13928</strain>
    </source>
</reference>
<protein>
    <submittedName>
        <fullName evidence="1">His-Xaa-Ser system protein HxsD</fullName>
    </submittedName>
</protein>
<dbReference type="NCBIfam" id="TIGR03976">
    <property type="entry name" value="chp_LLNDYxLRE"/>
    <property type="match status" value="1"/>
</dbReference>
<comment type="caution">
    <text evidence="1">The sequence shown here is derived from an EMBL/GenBank/DDBJ whole genome shotgun (WGS) entry which is preliminary data.</text>
</comment>